<dbReference type="RefSeq" id="WP_143352757.1">
    <property type="nucleotide sequence ID" value="NZ_JAMWMK010000023.1"/>
</dbReference>
<evidence type="ECO:0000256" key="1">
    <source>
        <dbReference type="SAM" id="Phobius"/>
    </source>
</evidence>
<evidence type="ECO:0000313" key="3">
    <source>
        <dbReference type="Proteomes" id="UP001141166"/>
    </source>
</evidence>
<reference evidence="2" key="1">
    <citation type="submission" date="2022-05" db="EMBL/GenBank/DDBJ databases">
        <title>Draft genome sequences of Clostridium perfringens strains isolated from Peru.</title>
        <authorList>
            <person name="Hurtado R."/>
            <person name="Lima L."/>
            <person name="Sousa T."/>
            <person name="Jaiswal A.K."/>
            <person name="Tiwari S."/>
            <person name="Maturrano L."/>
            <person name="Brenig B."/>
            <person name="Azevedo V."/>
        </authorList>
    </citation>
    <scope>NUCLEOTIDE SEQUENCE</scope>
    <source>
        <strain evidence="2">CP4</strain>
    </source>
</reference>
<proteinExistence type="predicted"/>
<feature type="transmembrane region" description="Helical" evidence="1">
    <location>
        <begin position="6"/>
        <end position="25"/>
    </location>
</feature>
<keyword evidence="1" id="KW-0812">Transmembrane</keyword>
<keyword evidence="1" id="KW-1133">Transmembrane helix</keyword>
<organism evidence="2 3">
    <name type="scientific">Enterococcus faecium</name>
    <name type="common">Streptococcus faecium</name>
    <dbReference type="NCBI Taxonomy" id="1352"/>
    <lineage>
        <taxon>Bacteria</taxon>
        <taxon>Bacillati</taxon>
        <taxon>Bacillota</taxon>
        <taxon>Bacilli</taxon>
        <taxon>Lactobacillales</taxon>
        <taxon>Enterococcaceae</taxon>
        <taxon>Enterococcus</taxon>
    </lineage>
</organism>
<accession>A0A9X4B6T7</accession>
<sequence>MILFVGGLFIGILFGIAVTAILSAGKYEDIRMERKSHS</sequence>
<dbReference type="Proteomes" id="UP001141166">
    <property type="component" value="Unassembled WGS sequence"/>
</dbReference>
<comment type="caution">
    <text evidence="2">The sequence shown here is derived from an EMBL/GenBank/DDBJ whole genome shotgun (WGS) entry which is preliminary data.</text>
</comment>
<dbReference type="EMBL" id="JAMWMK010000023">
    <property type="protein sequence ID" value="MDC4248732.1"/>
    <property type="molecule type" value="Genomic_DNA"/>
</dbReference>
<protein>
    <submittedName>
        <fullName evidence="2">DUF3789 domain-containing protein</fullName>
    </submittedName>
</protein>
<evidence type="ECO:0000313" key="2">
    <source>
        <dbReference type="EMBL" id="MDC4248732.1"/>
    </source>
</evidence>
<gene>
    <name evidence="2" type="ORF">M3X98_11870</name>
</gene>
<dbReference type="AlphaFoldDB" id="A0A9X4B6T7"/>
<name>A0A9X4B6T7_ENTFC</name>
<keyword evidence="1" id="KW-0472">Membrane</keyword>